<dbReference type="EMBL" id="PVNK01000142">
    <property type="protein sequence ID" value="PRP99068.1"/>
    <property type="molecule type" value="Genomic_DNA"/>
</dbReference>
<comment type="subcellular location">
    <subcellularLocation>
        <location evidence="1">Cell membrane</location>
        <topology evidence="1">Single-pass membrane protein</topology>
    </subcellularLocation>
</comment>
<sequence length="82" mass="8973">MNQRLYRSNNERMLLGVCGGIAERFGLDPTLVRLAFALLFFTGPGLIVYLISALIIPRAPELGAGAQMRAIQHGRSSSLSQR</sequence>
<comment type="caution">
    <text evidence="8">The sequence shown here is derived from an EMBL/GenBank/DDBJ whole genome shotgun (WGS) entry which is preliminary data.</text>
</comment>
<dbReference type="OrthoDB" id="5519632at2"/>
<evidence type="ECO:0000256" key="5">
    <source>
        <dbReference type="ARBA" id="ARBA00023136"/>
    </source>
</evidence>
<keyword evidence="9" id="KW-1185">Reference proteome</keyword>
<feature type="transmembrane region" description="Helical" evidence="6">
    <location>
        <begin position="34"/>
        <end position="56"/>
    </location>
</feature>
<evidence type="ECO:0000256" key="1">
    <source>
        <dbReference type="ARBA" id="ARBA00004162"/>
    </source>
</evidence>
<dbReference type="InterPro" id="IPR007168">
    <property type="entry name" value="Phageshock_PspC_N"/>
</dbReference>
<dbReference type="AlphaFoldDB" id="A0A2S9Y1S9"/>
<name>A0A2S9Y1S9_9BACT</name>
<dbReference type="GO" id="GO:0003677">
    <property type="term" value="F:DNA binding"/>
    <property type="evidence" value="ECO:0007669"/>
    <property type="project" value="UniProtKB-KW"/>
</dbReference>
<proteinExistence type="predicted"/>
<organism evidence="8 9">
    <name type="scientific">Enhygromyxa salina</name>
    <dbReference type="NCBI Taxonomy" id="215803"/>
    <lineage>
        <taxon>Bacteria</taxon>
        <taxon>Pseudomonadati</taxon>
        <taxon>Myxococcota</taxon>
        <taxon>Polyangia</taxon>
        <taxon>Nannocystales</taxon>
        <taxon>Nannocystaceae</taxon>
        <taxon>Enhygromyxa</taxon>
    </lineage>
</organism>
<gene>
    <name evidence="8" type="ORF">ENSA5_29140</name>
</gene>
<keyword evidence="8" id="KW-0238">DNA-binding</keyword>
<dbReference type="PANTHER" id="PTHR33885:SF3">
    <property type="entry name" value="PHAGE SHOCK PROTEIN C"/>
    <property type="match status" value="1"/>
</dbReference>
<accession>A0A2S9Y1S9</accession>
<evidence type="ECO:0000259" key="7">
    <source>
        <dbReference type="Pfam" id="PF04024"/>
    </source>
</evidence>
<dbReference type="GO" id="GO:0005886">
    <property type="term" value="C:plasma membrane"/>
    <property type="evidence" value="ECO:0007669"/>
    <property type="project" value="UniProtKB-SubCell"/>
</dbReference>
<evidence type="ECO:0000256" key="4">
    <source>
        <dbReference type="ARBA" id="ARBA00022989"/>
    </source>
</evidence>
<dbReference type="InterPro" id="IPR052027">
    <property type="entry name" value="PspC"/>
</dbReference>
<keyword evidence="3 6" id="KW-0812">Transmembrane</keyword>
<dbReference type="PANTHER" id="PTHR33885">
    <property type="entry name" value="PHAGE SHOCK PROTEIN C"/>
    <property type="match status" value="1"/>
</dbReference>
<keyword evidence="5 6" id="KW-0472">Membrane</keyword>
<feature type="domain" description="Phage shock protein PspC N-terminal" evidence="7">
    <location>
        <begin position="3"/>
        <end position="58"/>
    </location>
</feature>
<keyword evidence="2" id="KW-1003">Cell membrane</keyword>
<dbReference type="RefSeq" id="WP_106392304.1">
    <property type="nucleotide sequence ID" value="NZ_PVNK01000142.1"/>
</dbReference>
<reference evidence="8 9" key="1">
    <citation type="submission" date="2018-03" db="EMBL/GenBank/DDBJ databases">
        <title>Draft Genome Sequences of the Obligatory Marine Myxobacteria Enhygromyxa salina SWB005.</title>
        <authorList>
            <person name="Poehlein A."/>
            <person name="Moghaddam J.A."/>
            <person name="Harms H."/>
            <person name="Alanjari M."/>
            <person name="Koenig G.M."/>
            <person name="Daniel R."/>
            <person name="Schaeberle T.F."/>
        </authorList>
    </citation>
    <scope>NUCLEOTIDE SEQUENCE [LARGE SCALE GENOMIC DNA]</scope>
    <source>
        <strain evidence="8 9">SWB005</strain>
    </source>
</reference>
<evidence type="ECO:0000256" key="6">
    <source>
        <dbReference type="SAM" id="Phobius"/>
    </source>
</evidence>
<protein>
    <submittedName>
        <fullName evidence="8">DNA-binding transcriptional activator PspC</fullName>
    </submittedName>
</protein>
<evidence type="ECO:0000313" key="9">
    <source>
        <dbReference type="Proteomes" id="UP000237968"/>
    </source>
</evidence>
<dbReference type="Pfam" id="PF04024">
    <property type="entry name" value="PspC"/>
    <property type="match status" value="1"/>
</dbReference>
<evidence type="ECO:0000256" key="3">
    <source>
        <dbReference type="ARBA" id="ARBA00022692"/>
    </source>
</evidence>
<evidence type="ECO:0000313" key="8">
    <source>
        <dbReference type="EMBL" id="PRP99068.1"/>
    </source>
</evidence>
<dbReference type="Proteomes" id="UP000237968">
    <property type="component" value="Unassembled WGS sequence"/>
</dbReference>
<keyword evidence="4 6" id="KW-1133">Transmembrane helix</keyword>
<evidence type="ECO:0000256" key="2">
    <source>
        <dbReference type="ARBA" id="ARBA00022475"/>
    </source>
</evidence>